<dbReference type="InterPro" id="IPR000847">
    <property type="entry name" value="LysR_HTH_N"/>
</dbReference>
<keyword evidence="7" id="KW-1185">Reference proteome</keyword>
<dbReference type="GO" id="GO:0003677">
    <property type="term" value="F:DNA binding"/>
    <property type="evidence" value="ECO:0007669"/>
    <property type="project" value="UniProtKB-KW"/>
</dbReference>
<dbReference type="Gene3D" id="3.40.190.10">
    <property type="entry name" value="Periplasmic binding protein-like II"/>
    <property type="match status" value="2"/>
</dbReference>
<keyword evidence="3" id="KW-0238">DNA-binding</keyword>
<dbReference type="GO" id="GO:0003700">
    <property type="term" value="F:DNA-binding transcription factor activity"/>
    <property type="evidence" value="ECO:0007669"/>
    <property type="project" value="InterPro"/>
</dbReference>
<gene>
    <name evidence="6" type="ORF">GJ699_15205</name>
</gene>
<dbReference type="PANTHER" id="PTHR30118:SF15">
    <property type="entry name" value="TRANSCRIPTIONAL REGULATORY PROTEIN"/>
    <property type="match status" value="1"/>
</dbReference>
<comment type="caution">
    <text evidence="6">The sequence shown here is derived from an EMBL/GenBank/DDBJ whole genome shotgun (WGS) entry which is preliminary data.</text>
</comment>
<dbReference type="EMBL" id="WKJK01000007">
    <property type="protein sequence ID" value="MRW91338.1"/>
    <property type="molecule type" value="Genomic_DNA"/>
</dbReference>
<reference evidence="6 7" key="1">
    <citation type="submission" date="2019-11" db="EMBL/GenBank/DDBJ databases">
        <title>Novel species isolated from a subtropical stream in China.</title>
        <authorList>
            <person name="Lu H."/>
        </authorList>
    </citation>
    <scope>NUCLEOTIDE SEQUENCE [LARGE SCALE GENOMIC DNA]</scope>
    <source>
        <strain evidence="6 7">FT80W</strain>
    </source>
</reference>
<evidence type="ECO:0000256" key="3">
    <source>
        <dbReference type="ARBA" id="ARBA00023125"/>
    </source>
</evidence>
<dbReference type="AlphaFoldDB" id="A0A6I2KZI1"/>
<dbReference type="Pfam" id="PF03466">
    <property type="entry name" value="LysR_substrate"/>
    <property type="match status" value="1"/>
</dbReference>
<protein>
    <submittedName>
        <fullName evidence="6">LysR family transcriptional regulator</fullName>
    </submittedName>
</protein>
<proteinExistence type="inferred from homology"/>
<dbReference type="Gene3D" id="1.10.10.10">
    <property type="entry name" value="Winged helix-like DNA-binding domain superfamily/Winged helix DNA-binding domain"/>
    <property type="match status" value="1"/>
</dbReference>
<name>A0A6I2KZI1_9BURK</name>
<evidence type="ECO:0000256" key="4">
    <source>
        <dbReference type="ARBA" id="ARBA00023163"/>
    </source>
</evidence>
<organism evidence="6 7">
    <name type="scientific">Duganella guangzhouensis</name>
    <dbReference type="NCBI Taxonomy" id="2666084"/>
    <lineage>
        <taxon>Bacteria</taxon>
        <taxon>Pseudomonadati</taxon>
        <taxon>Pseudomonadota</taxon>
        <taxon>Betaproteobacteria</taxon>
        <taxon>Burkholderiales</taxon>
        <taxon>Oxalobacteraceae</taxon>
        <taxon>Telluria group</taxon>
        <taxon>Duganella</taxon>
    </lineage>
</organism>
<keyword evidence="4" id="KW-0804">Transcription</keyword>
<dbReference type="SUPFAM" id="SSF53850">
    <property type="entry name" value="Periplasmic binding protein-like II"/>
    <property type="match status" value="1"/>
</dbReference>
<dbReference type="RefSeq" id="WP_154377628.1">
    <property type="nucleotide sequence ID" value="NZ_WKJK01000007.1"/>
</dbReference>
<evidence type="ECO:0000256" key="2">
    <source>
        <dbReference type="ARBA" id="ARBA00023015"/>
    </source>
</evidence>
<evidence type="ECO:0000256" key="1">
    <source>
        <dbReference type="ARBA" id="ARBA00009437"/>
    </source>
</evidence>
<evidence type="ECO:0000259" key="5">
    <source>
        <dbReference type="PROSITE" id="PS50931"/>
    </source>
</evidence>
<dbReference type="Pfam" id="PF00126">
    <property type="entry name" value="HTH_1"/>
    <property type="match status" value="1"/>
</dbReference>
<comment type="similarity">
    <text evidence="1">Belongs to the LysR transcriptional regulatory family.</text>
</comment>
<dbReference type="Proteomes" id="UP000433309">
    <property type="component" value="Unassembled WGS sequence"/>
</dbReference>
<dbReference type="InterPro" id="IPR050389">
    <property type="entry name" value="LysR-type_TF"/>
</dbReference>
<dbReference type="InterPro" id="IPR036390">
    <property type="entry name" value="WH_DNA-bd_sf"/>
</dbReference>
<dbReference type="CDD" id="cd08460">
    <property type="entry name" value="PBP2_DntR_like_1"/>
    <property type="match status" value="1"/>
</dbReference>
<keyword evidence="2" id="KW-0805">Transcription regulation</keyword>
<sequence>MKMPDINLLVAFDILLEEGSVVGAAQRMHLSTPAMSRTLARLRLAIGDPVLVRAGRGLAPTPRALALREQVRSVIEQAHAVFYTGREVELATLERTFSIRANDVFINAYSGALRTAFRQHAPNAVLRFVPEGDMEDGALQEGRIDLYISSMRDFGADIKVQELFENSFIGLAREDHPIFDAPVDAERLVQFDHISVSRKGRAYGPAAKLLAELKLEQHVALIVPSFHSAVFALADTDLVAPLIPRSMLHSIQRLGMRVRHFEFPLPLTTVKVVQAWHPRLDSDPAHRWLRQTIKQACQQDQRAV</sequence>
<accession>A0A6I2KZI1</accession>
<dbReference type="SUPFAM" id="SSF46785">
    <property type="entry name" value="Winged helix' DNA-binding domain"/>
    <property type="match status" value="1"/>
</dbReference>
<dbReference type="PROSITE" id="PS50931">
    <property type="entry name" value="HTH_LYSR"/>
    <property type="match status" value="1"/>
</dbReference>
<dbReference type="InterPro" id="IPR036388">
    <property type="entry name" value="WH-like_DNA-bd_sf"/>
</dbReference>
<dbReference type="PANTHER" id="PTHR30118">
    <property type="entry name" value="HTH-TYPE TRANSCRIPTIONAL REGULATOR LEUO-RELATED"/>
    <property type="match status" value="1"/>
</dbReference>
<feature type="domain" description="HTH lysR-type" evidence="5">
    <location>
        <begin position="4"/>
        <end position="61"/>
    </location>
</feature>
<evidence type="ECO:0000313" key="7">
    <source>
        <dbReference type="Proteomes" id="UP000433309"/>
    </source>
</evidence>
<evidence type="ECO:0000313" key="6">
    <source>
        <dbReference type="EMBL" id="MRW91338.1"/>
    </source>
</evidence>
<dbReference type="InterPro" id="IPR005119">
    <property type="entry name" value="LysR_subst-bd"/>
</dbReference>